<dbReference type="SUPFAM" id="SSF49785">
    <property type="entry name" value="Galactose-binding domain-like"/>
    <property type="match status" value="1"/>
</dbReference>
<dbReference type="PROSITE" id="PS50181">
    <property type="entry name" value="FBOX"/>
    <property type="match status" value="1"/>
</dbReference>
<dbReference type="InterPro" id="IPR008979">
    <property type="entry name" value="Galactose-bd-like_sf"/>
</dbReference>
<evidence type="ECO:0000313" key="3">
    <source>
        <dbReference type="Proteomes" id="UP001652642"/>
    </source>
</evidence>
<dbReference type="SMART" id="SM00256">
    <property type="entry name" value="FBOX"/>
    <property type="match status" value="1"/>
</dbReference>
<dbReference type="SMART" id="SM01198">
    <property type="entry name" value="FBA"/>
    <property type="match status" value="1"/>
</dbReference>
<dbReference type="Proteomes" id="UP001652642">
    <property type="component" value="Chromosome 7"/>
</dbReference>
<reference evidence="4" key="1">
    <citation type="submission" date="2025-08" db="UniProtKB">
        <authorList>
            <consortium name="RefSeq"/>
        </authorList>
    </citation>
    <scope>IDENTIFICATION</scope>
</reference>
<keyword evidence="3" id="KW-1185">Reference proteome</keyword>
<dbReference type="Gene3D" id="1.20.1280.50">
    <property type="match status" value="1"/>
</dbReference>
<evidence type="ECO:0000259" key="2">
    <source>
        <dbReference type="PROSITE" id="PS51114"/>
    </source>
</evidence>
<dbReference type="Pfam" id="PF12937">
    <property type="entry name" value="F-box-like"/>
    <property type="match status" value="1"/>
</dbReference>
<organism evidence="3 4">
    <name type="scientific">Pogona vitticeps</name>
    <name type="common">central bearded dragon</name>
    <dbReference type="NCBI Taxonomy" id="103695"/>
    <lineage>
        <taxon>Eukaryota</taxon>
        <taxon>Metazoa</taxon>
        <taxon>Chordata</taxon>
        <taxon>Craniata</taxon>
        <taxon>Vertebrata</taxon>
        <taxon>Euteleostomi</taxon>
        <taxon>Lepidosauria</taxon>
        <taxon>Squamata</taxon>
        <taxon>Bifurcata</taxon>
        <taxon>Unidentata</taxon>
        <taxon>Episquamata</taxon>
        <taxon>Toxicofera</taxon>
        <taxon>Iguania</taxon>
        <taxon>Acrodonta</taxon>
        <taxon>Agamidae</taxon>
        <taxon>Amphibolurinae</taxon>
        <taxon>Pogona</taxon>
    </lineage>
</organism>
<dbReference type="InterPro" id="IPR036047">
    <property type="entry name" value="F-box-like_dom_sf"/>
</dbReference>
<dbReference type="KEGG" id="pvt:110073220"/>
<dbReference type="GO" id="GO:0036503">
    <property type="term" value="P:ERAD pathway"/>
    <property type="evidence" value="ECO:0007669"/>
    <property type="project" value="TreeGrafter"/>
</dbReference>
<dbReference type="GO" id="GO:0006516">
    <property type="term" value="P:glycoprotein catabolic process"/>
    <property type="evidence" value="ECO:0007669"/>
    <property type="project" value="TreeGrafter"/>
</dbReference>
<dbReference type="GeneID" id="110073220"/>
<name>A0A6J0SVX9_9SAUR</name>
<feature type="domain" description="F-box" evidence="1">
    <location>
        <begin position="1"/>
        <end position="47"/>
    </location>
</feature>
<dbReference type="InterPro" id="IPR001810">
    <property type="entry name" value="F-box_dom"/>
</dbReference>
<dbReference type="InParanoid" id="A0A6J0SVX9"/>
<dbReference type="PANTHER" id="PTHR12125:SF12">
    <property type="entry name" value="F-BOX ONLY PROTEIN 6"/>
    <property type="match status" value="1"/>
</dbReference>
<evidence type="ECO:0000259" key="1">
    <source>
        <dbReference type="PROSITE" id="PS50181"/>
    </source>
</evidence>
<dbReference type="CDD" id="cd22168">
    <property type="entry name" value="F-box_FBXO6-like"/>
    <property type="match status" value="1"/>
</dbReference>
<gene>
    <name evidence="4" type="primary">LOC110073220</name>
</gene>
<dbReference type="Pfam" id="PF04300">
    <property type="entry name" value="FBA"/>
    <property type="match status" value="1"/>
</dbReference>
<dbReference type="Gene3D" id="2.60.120.260">
    <property type="entry name" value="Galactose-binding domain-like"/>
    <property type="match status" value="1"/>
</dbReference>
<dbReference type="GO" id="GO:0061630">
    <property type="term" value="F:ubiquitin protein ligase activity"/>
    <property type="evidence" value="ECO:0007669"/>
    <property type="project" value="TreeGrafter"/>
</dbReference>
<feature type="domain" description="FBA" evidence="2">
    <location>
        <begin position="68"/>
        <end position="239"/>
    </location>
</feature>
<sequence>MSLGGLPQEILLEVFSLVPAQDLVQRCRLVCSQWREVVDLDVLWKRKCRREGYAMPALESSIQDWRAFYYLCRLKRNLIKNPCGEDGFNFWETEDEDETFEVGCIDRRYPFLPMHVRSGFGVYSGGEKKQLITLKDHGYWDELMDEMKPDIMVKDWSDVSIPCHTLTVQLLGDIFQVICQSEDKDLDEVTDDDEYWCEVSYVFRSYPRGVRHILFQHGVTGVDSGTLTNSTVIISPHVP</sequence>
<dbReference type="InterPro" id="IPR039752">
    <property type="entry name" value="F-box_only"/>
</dbReference>
<dbReference type="InterPro" id="IPR007397">
    <property type="entry name" value="F-box-assoc_dom"/>
</dbReference>
<evidence type="ECO:0000313" key="4">
    <source>
        <dbReference type="RefSeq" id="XP_020637819.2"/>
    </source>
</evidence>
<dbReference type="PROSITE" id="PS51114">
    <property type="entry name" value="FBA"/>
    <property type="match status" value="1"/>
</dbReference>
<dbReference type="GO" id="GO:0031146">
    <property type="term" value="P:SCF-dependent proteasomal ubiquitin-dependent protein catabolic process"/>
    <property type="evidence" value="ECO:0007669"/>
    <property type="project" value="TreeGrafter"/>
</dbReference>
<dbReference type="PANTHER" id="PTHR12125">
    <property type="entry name" value="F-BOX ONLY PROTEIN 6-LIKE PROTEIN"/>
    <property type="match status" value="1"/>
</dbReference>
<protein>
    <submittedName>
        <fullName evidence="4">F-box only protein 6-like</fullName>
    </submittedName>
</protein>
<dbReference type="GO" id="GO:0019005">
    <property type="term" value="C:SCF ubiquitin ligase complex"/>
    <property type="evidence" value="ECO:0007669"/>
    <property type="project" value="TreeGrafter"/>
</dbReference>
<accession>A0A6J0SVX9</accession>
<dbReference type="AlphaFoldDB" id="A0A6J0SVX9"/>
<dbReference type="GO" id="GO:0005737">
    <property type="term" value="C:cytoplasm"/>
    <property type="evidence" value="ECO:0007669"/>
    <property type="project" value="UniProtKB-ARBA"/>
</dbReference>
<dbReference type="OrthoDB" id="1107553at2759"/>
<proteinExistence type="predicted"/>
<dbReference type="RefSeq" id="XP_020637819.2">
    <property type="nucleotide sequence ID" value="XM_020782160.2"/>
</dbReference>
<dbReference type="SUPFAM" id="SSF81383">
    <property type="entry name" value="F-box domain"/>
    <property type="match status" value="1"/>
</dbReference>